<sequence>MSHRLLPDSLRQQIRQYEQYKWQETRGVDEDNLICNLPKDLRRDIKRHLCLALLMRVGGSSPSLGATIYASRFAANALRLLCHNHTRKTRMPERIPPMLLQKPAEPDFTDEEQ</sequence>
<evidence type="ECO:0000256" key="1">
    <source>
        <dbReference type="ARBA" id="ARBA00023286"/>
    </source>
</evidence>
<keyword evidence="2" id="KW-0407">Ion channel</keyword>
<dbReference type="Proteomes" id="UP000289738">
    <property type="component" value="Chromosome B09"/>
</dbReference>
<gene>
    <name evidence="4" type="ORF">Ahy_B09g099858</name>
</gene>
<name>A0A444XW06_ARAHY</name>
<dbReference type="AlphaFoldDB" id="A0A444XW06"/>
<evidence type="ECO:0000256" key="3">
    <source>
        <dbReference type="SAM" id="MobiDB-lite"/>
    </source>
</evidence>
<dbReference type="GO" id="GO:0016020">
    <property type="term" value="C:membrane"/>
    <property type="evidence" value="ECO:0007669"/>
    <property type="project" value="UniProtKB-SubCell"/>
</dbReference>
<keyword evidence="1" id="KW-1071">Ligand-gated ion channel</keyword>
<dbReference type="InterPro" id="IPR018490">
    <property type="entry name" value="cNMP-bd_dom_sf"/>
</dbReference>
<dbReference type="PANTHER" id="PTHR45651:SF5">
    <property type="entry name" value="CYCLIC NUCLEOTIDE-GATED ION CHANNEL 1"/>
    <property type="match status" value="1"/>
</dbReference>
<dbReference type="GO" id="GO:0034220">
    <property type="term" value="P:monoatomic ion transmembrane transport"/>
    <property type="evidence" value="ECO:0007669"/>
    <property type="project" value="UniProtKB-KW"/>
</dbReference>
<dbReference type="EMBL" id="SDMP01000019">
    <property type="protein sequence ID" value="RYQ93595.1"/>
    <property type="molecule type" value="Genomic_DNA"/>
</dbReference>
<evidence type="ECO:0000256" key="2">
    <source>
        <dbReference type="ARBA" id="ARBA00023303"/>
    </source>
</evidence>
<accession>A0A444XW06</accession>
<evidence type="ECO:0000313" key="4">
    <source>
        <dbReference type="EMBL" id="RYQ93595.1"/>
    </source>
</evidence>
<reference evidence="4 5" key="1">
    <citation type="submission" date="2019-01" db="EMBL/GenBank/DDBJ databases">
        <title>Sequencing of cultivated peanut Arachis hypogaea provides insights into genome evolution and oil improvement.</title>
        <authorList>
            <person name="Chen X."/>
        </authorList>
    </citation>
    <scope>NUCLEOTIDE SEQUENCE [LARGE SCALE GENOMIC DNA]</scope>
    <source>
        <strain evidence="5">cv. Fuhuasheng</strain>
        <tissue evidence="4">Leaves</tissue>
    </source>
</reference>
<keyword evidence="1" id="KW-0406">Ion transport</keyword>
<keyword evidence="1" id="KW-0813">Transport</keyword>
<dbReference type="PANTHER" id="PTHR45651">
    <property type="entry name" value="CYCLIC NUCLEOTIDE-GATED ION CHANNEL 15-RELATED-RELATED"/>
    <property type="match status" value="1"/>
</dbReference>
<dbReference type="SUPFAM" id="SSF51206">
    <property type="entry name" value="cAMP-binding domain-like"/>
    <property type="match status" value="1"/>
</dbReference>
<keyword evidence="5" id="KW-1185">Reference proteome</keyword>
<evidence type="ECO:0000313" key="5">
    <source>
        <dbReference type="Proteomes" id="UP000289738"/>
    </source>
</evidence>
<proteinExistence type="predicted"/>
<dbReference type="Gene3D" id="1.10.287.630">
    <property type="entry name" value="Helix hairpin bin"/>
    <property type="match status" value="1"/>
</dbReference>
<comment type="caution">
    <text evidence="4">The sequence shown here is derived from an EMBL/GenBank/DDBJ whole genome shotgun (WGS) entry which is preliminary data.</text>
</comment>
<dbReference type="STRING" id="3818.A0A444XW06"/>
<protein>
    <submittedName>
        <fullName evidence="4">Uncharacterized protein</fullName>
    </submittedName>
</protein>
<feature type="region of interest" description="Disordered" evidence="3">
    <location>
        <begin position="91"/>
        <end position="113"/>
    </location>
</feature>
<organism evidence="4 5">
    <name type="scientific">Arachis hypogaea</name>
    <name type="common">Peanut</name>
    <dbReference type="NCBI Taxonomy" id="3818"/>
    <lineage>
        <taxon>Eukaryota</taxon>
        <taxon>Viridiplantae</taxon>
        <taxon>Streptophyta</taxon>
        <taxon>Embryophyta</taxon>
        <taxon>Tracheophyta</taxon>
        <taxon>Spermatophyta</taxon>
        <taxon>Magnoliopsida</taxon>
        <taxon>eudicotyledons</taxon>
        <taxon>Gunneridae</taxon>
        <taxon>Pentapetalae</taxon>
        <taxon>rosids</taxon>
        <taxon>fabids</taxon>
        <taxon>Fabales</taxon>
        <taxon>Fabaceae</taxon>
        <taxon>Papilionoideae</taxon>
        <taxon>50 kb inversion clade</taxon>
        <taxon>dalbergioids sensu lato</taxon>
        <taxon>Dalbergieae</taxon>
        <taxon>Pterocarpus clade</taxon>
        <taxon>Arachis</taxon>
    </lineage>
</organism>